<organism evidence="3 4">
    <name type="scientific">Crotalaria pallida</name>
    <name type="common">Smooth rattlebox</name>
    <name type="synonym">Crotalaria striata</name>
    <dbReference type="NCBI Taxonomy" id="3830"/>
    <lineage>
        <taxon>Eukaryota</taxon>
        <taxon>Viridiplantae</taxon>
        <taxon>Streptophyta</taxon>
        <taxon>Embryophyta</taxon>
        <taxon>Tracheophyta</taxon>
        <taxon>Spermatophyta</taxon>
        <taxon>Magnoliopsida</taxon>
        <taxon>eudicotyledons</taxon>
        <taxon>Gunneridae</taxon>
        <taxon>Pentapetalae</taxon>
        <taxon>rosids</taxon>
        <taxon>fabids</taxon>
        <taxon>Fabales</taxon>
        <taxon>Fabaceae</taxon>
        <taxon>Papilionoideae</taxon>
        <taxon>50 kb inversion clade</taxon>
        <taxon>genistoids sensu lato</taxon>
        <taxon>core genistoids</taxon>
        <taxon>Crotalarieae</taxon>
        <taxon>Crotalaria</taxon>
    </lineage>
</organism>
<dbReference type="GO" id="GO:0000956">
    <property type="term" value="P:nuclear-transcribed mRNA catabolic process"/>
    <property type="evidence" value="ECO:0007669"/>
    <property type="project" value="TreeGrafter"/>
</dbReference>
<gene>
    <name evidence="3" type="ORF">RIF29_38014</name>
</gene>
<keyword evidence="4" id="KW-1185">Reference proteome</keyword>
<dbReference type="GO" id="GO:0005730">
    <property type="term" value="C:nucleolus"/>
    <property type="evidence" value="ECO:0007669"/>
    <property type="project" value="TreeGrafter"/>
</dbReference>
<dbReference type="Gene3D" id="3.30.70.1730">
    <property type="match status" value="1"/>
</dbReference>
<evidence type="ECO:0000256" key="1">
    <source>
        <dbReference type="ARBA" id="ARBA00008889"/>
    </source>
</evidence>
<dbReference type="Pfam" id="PF00466">
    <property type="entry name" value="Ribosomal_L10"/>
    <property type="match status" value="1"/>
</dbReference>
<evidence type="ECO:0000313" key="3">
    <source>
        <dbReference type="EMBL" id="KAK7243223.1"/>
    </source>
</evidence>
<dbReference type="PANTHER" id="PTHR45841">
    <property type="entry name" value="MRNA TURNOVER PROTEIN 4 MRTO4"/>
    <property type="match status" value="1"/>
</dbReference>
<dbReference type="InterPro" id="IPR043141">
    <property type="entry name" value="Ribosomal_uL10-like_sf"/>
</dbReference>
<dbReference type="EMBL" id="JAYWIO010000008">
    <property type="protein sequence ID" value="KAK7243223.1"/>
    <property type="molecule type" value="Genomic_DNA"/>
</dbReference>
<evidence type="ECO:0000313" key="4">
    <source>
        <dbReference type="Proteomes" id="UP001372338"/>
    </source>
</evidence>
<comment type="caution">
    <text evidence="3">The sequence shown here is derived from an EMBL/GenBank/DDBJ whole genome shotgun (WGS) entry which is preliminary data.</text>
</comment>
<sequence>MEEPTAGAVTSESQEGGGGTLKLRGTVVCSDSKGRRIGGGDASMMMAMVVDVGVTLSKTKKKGWVHNEAIVNSIKEAVESYNSVYLLSSENMRNQKMKKFKEQLKSSSRFFFGSNKVMQVALGHYPSYEIRSENGYVCKEAKKIFADKGKE</sequence>
<dbReference type="InterPro" id="IPR001790">
    <property type="entry name" value="Ribosomal_uL10"/>
</dbReference>
<dbReference type="GO" id="GO:0030687">
    <property type="term" value="C:preribosome, large subunit precursor"/>
    <property type="evidence" value="ECO:0007669"/>
    <property type="project" value="TreeGrafter"/>
</dbReference>
<dbReference type="GO" id="GO:0042273">
    <property type="term" value="P:ribosomal large subunit biogenesis"/>
    <property type="evidence" value="ECO:0007669"/>
    <property type="project" value="TreeGrafter"/>
</dbReference>
<dbReference type="SUPFAM" id="SSF160369">
    <property type="entry name" value="Ribosomal protein L10-like"/>
    <property type="match status" value="1"/>
</dbReference>
<dbReference type="GO" id="GO:0006364">
    <property type="term" value="P:rRNA processing"/>
    <property type="evidence" value="ECO:0007669"/>
    <property type="project" value="TreeGrafter"/>
</dbReference>
<dbReference type="PANTHER" id="PTHR45841:SF1">
    <property type="entry name" value="MRNA TURNOVER PROTEIN 4 HOMOLOG"/>
    <property type="match status" value="1"/>
</dbReference>
<evidence type="ECO:0008006" key="5">
    <source>
        <dbReference type="Google" id="ProtNLM"/>
    </source>
</evidence>
<comment type="similarity">
    <text evidence="1">Belongs to the universal ribosomal protein uL10 family.</text>
</comment>
<dbReference type="InterPro" id="IPR051742">
    <property type="entry name" value="Ribosome_Assembly_uL10"/>
</dbReference>
<name>A0AAN9DYG8_CROPI</name>
<dbReference type="Proteomes" id="UP001372338">
    <property type="component" value="Unassembled WGS sequence"/>
</dbReference>
<dbReference type="AlphaFoldDB" id="A0AAN9DYG8"/>
<evidence type="ECO:0000256" key="2">
    <source>
        <dbReference type="SAM" id="MobiDB-lite"/>
    </source>
</evidence>
<protein>
    <recommendedName>
        <fullName evidence="5">Ribosomal protein L10</fullName>
    </recommendedName>
</protein>
<proteinExistence type="inferred from homology"/>
<reference evidence="3 4" key="1">
    <citation type="submission" date="2024-01" db="EMBL/GenBank/DDBJ databases">
        <title>The genomes of 5 underutilized Papilionoideae crops provide insights into root nodulation and disease resistanc.</title>
        <authorList>
            <person name="Yuan L."/>
        </authorList>
    </citation>
    <scope>NUCLEOTIDE SEQUENCE [LARGE SCALE GENOMIC DNA]</scope>
    <source>
        <strain evidence="3">ZHUSHIDOU_FW_LH</strain>
        <tissue evidence="3">Leaf</tissue>
    </source>
</reference>
<accession>A0AAN9DYG8</accession>
<feature type="region of interest" description="Disordered" evidence="2">
    <location>
        <begin position="1"/>
        <end position="24"/>
    </location>
</feature>
<dbReference type="GO" id="GO:0003723">
    <property type="term" value="F:RNA binding"/>
    <property type="evidence" value="ECO:0007669"/>
    <property type="project" value="TreeGrafter"/>
</dbReference>